<protein>
    <submittedName>
        <fullName evidence="1">Uncharacterized protein</fullName>
    </submittedName>
</protein>
<gene>
    <name evidence="2" type="ORF">Xhom_04411</name>
</gene>
<dbReference type="Proteomes" id="UP000225433">
    <property type="component" value="Unassembled WGS sequence"/>
</dbReference>
<accession>A0A1V0M443</accession>
<dbReference type="AlphaFoldDB" id="A0A1V0M443"/>
<reference evidence="1" key="1">
    <citation type="journal article" date="2017" name="J. Invertebr. Pathol.">
        <title>Identification and bacterial characteristics of Xenorhabdus hominickii ANU101 from an entomopathogenic nematode, Steinernema monticolum.</title>
        <authorList>
            <person name="Park Y."/>
            <person name="Kang S."/>
            <person name="Sadekuzzaman M."/>
            <person name="Kim H."/>
            <person name="Jung J.K."/>
            <person name="Kim Y."/>
        </authorList>
    </citation>
    <scope>NUCLEOTIDE SEQUENCE</scope>
    <source>
        <strain evidence="1">ANU101</strain>
        <plasmid evidence="1">unnamed1</plasmid>
    </source>
</reference>
<name>A0A1V0M443_XENHO</name>
<dbReference type="EMBL" id="NJAI01000009">
    <property type="protein sequence ID" value="PHM52334.1"/>
    <property type="molecule type" value="Genomic_DNA"/>
</dbReference>
<reference evidence="2 3" key="2">
    <citation type="journal article" date="2017" name="Nat. Microbiol.">
        <title>Natural product diversity associated with the nematode symbionts Photorhabdus and Xenorhabdus.</title>
        <authorList>
            <person name="Tobias N.J."/>
            <person name="Wolff H."/>
            <person name="Djahanschiri B."/>
            <person name="Grundmann F."/>
            <person name="Kronenwerth M."/>
            <person name="Shi Y.M."/>
            <person name="Simonyi S."/>
            <person name="Grun P."/>
            <person name="Shapiro-Ilan D."/>
            <person name="Pidot S.J."/>
            <person name="Stinear T.P."/>
            <person name="Ebersberger I."/>
            <person name="Bode H.B."/>
        </authorList>
    </citation>
    <scope>NUCLEOTIDE SEQUENCE [LARGE SCALE GENOMIC DNA]</scope>
    <source>
        <strain evidence="2 3">DSM 17903</strain>
    </source>
</reference>
<evidence type="ECO:0000313" key="3">
    <source>
        <dbReference type="Proteomes" id="UP000225433"/>
    </source>
</evidence>
<organism evidence="1">
    <name type="scientific">Xenorhabdus hominickii</name>
    <dbReference type="NCBI Taxonomy" id="351679"/>
    <lineage>
        <taxon>Bacteria</taxon>
        <taxon>Pseudomonadati</taxon>
        <taxon>Pseudomonadota</taxon>
        <taxon>Gammaproteobacteria</taxon>
        <taxon>Enterobacterales</taxon>
        <taxon>Morganellaceae</taxon>
        <taxon>Xenorhabdus</taxon>
    </lineage>
</organism>
<sequence>MSVKFNFETAFASAIAIADSINLTRIYTTQTISTTPTVSFDMSNGVNNEIIDLAKTFLKNDPTGCFKLTSQKWYECKPKLKDLISFSSIEKVDEWLSMKMLEGIEHDDLLICFSRIHSKLDGKSEYIIMPTVINSADFRLLEDRRIIYGEINHLDLACALNLSSDYHSAIFKLIDKLQRLGYEFGKGLASFIQKKRSLCVSESIYGMVCGDLYFKTKVEFKDKEIGEDLNLVASVSRYYMQSADFDSLMVEVGSPSEPKVVLPMAGNVPSEIVDKRLIVVNGNSFNFGSF</sequence>
<dbReference type="RefSeq" id="WP_099139855.1">
    <property type="nucleotide sequence ID" value="NZ_CAWNQJ010000123.1"/>
</dbReference>
<proteinExistence type="predicted"/>
<evidence type="ECO:0000313" key="2">
    <source>
        <dbReference type="EMBL" id="PHM52334.1"/>
    </source>
</evidence>
<geneLocation type="plasmid" evidence="1">
    <name>unnamed1</name>
</geneLocation>
<evidence type="ECO:0000313" key="1">
    <source>
        <dbReference type="EMBL" id="ARD69620.1"/>
    </source>
</evidence>
<keyword evidence="1" id="KW-0614">Plasmid</keyword>
<dbReference type="EMBL" id="KX517798">
    <property type="protein sequence ID" value="ARD69620.1"/>
    <property type="molecule type" value="Genomic_DNA"/>
</dbReference>